<evidence type="ECO:0000256" key="4">
    <source>
        <dbReference type="ARBA" id="ARBA00022692"/>
    </source>
</evidence>
<keyword evidence="5 10" id="KW-1133">Transmembrane helix</keyword>
<dbReference type="ExpressionAtlas" id="A0A317Y2Y0">
    <property type="expression patterns" value="baseline and differential"/>
</dbReference>
<protein>
    <submittedName>
        <fullName evidence="13">Cation/calcium exchanger 1</fullName>
    </submittedName>
</protein>
<reference evidence="13" key="1">
    <citation type="journal article" date="2018" name="Nat. Genet.">
        <title>Extensive intraspecific gene order and gene structural variations between Mo17 and other maize genomes.</title>
        <authorList>
            <person name="Sun S."/>
            <person name="Zhou Y."/>
            <person name="Chen J."/>
            <person name="Shi J."/>
            <person name="Zhao H."/>
            <person name="Zhao H."/>
            <person name="Song W."/>
            <person name="Zhang M."/>
            <person name="Cui Y."/>
            <person name="Dong X."/>
            <person name="Liu H."/>
            <person name="Ma X."/>
            <person name="Jiao Y."/>
            <person name="Wang B."/>
            <person name="Wei X."/>
            <person name="Stein J.C."/>
            <person name="Glaubitz J.C."/>
            <person name="Lu F."/>
            <person name="Yu G."/>
            <person name="Liang C."/>
            <person name="Fengler K."/>
            <person name="Li B."/>
            <person name="Rafalski A."/>
            <person name="Schnable P.S."/>
            <person name="Ware D.H."/>
            <person name="Buckler E.S."/>
            <person name="Lai J."/>
        </authorList>
    </citation>
    <scope>NUCLEOTIDE SEQUENCE [LARGE SCALE GENOMIC DNA]</scope>
    <source>
        <tissue evidence="13">Seedling</tissue>
    </source>
</reference>
<feature type="transmembrane region" description="Helical" evidence="10">
    <location>
        <begin position="380"/>
        <end position="400"/>
    </location>
</feature>
<feature type="transmembrane region" description="Helical" evidence="10">
    <location>
        <begin position="412"/>
        <end position="430"/>
    </location>
</feature>
<evidence type="ECO:0000313" key="13">
    <source>
        <dbReference type="EMBL" id="PWZ52054.1"/>
    </source>
</evidence>
<evidence type="ECO:0000256" key="8">
    <source>
        <dbReference type="ARBA" id="ARBA00023201"/>
    </source>
</evidence>
<evidence type="ECO:0000256" key="10">
    <source>
        <dbReference type="SAM" id="Phobius"/>
    </source>
</evidence>
<comment type="subcellular location">
    <subcellularLocation>
        <location evidence="1">Membrane</location>
        <topology evidence="1">Multi-pass membrane protein</topology>
    </subcellularLocation>
</comment>
<comment type="caution">
    <text evidence="13">The sequence shown here is derived from an EMBL/GenBank/DDBJ whole genome shotgun (WGS) entry which is preliminary data.</text>
</comment>
<keyword evidence="11" id="KW-0732">Signal</keyword>
<feature type="transmembrane region" description="Helical" evidence="10">
    <location>
        <begin position="555"/>
        <end position="576"/>
    </location>
</feature>
<dbReference type="GO" id="GO:0006814">
    <property type="term" value="P:sodium ion transport"/>
    <property type="evidence" value="ECO:0007669"/>
    <property type="project" value="UniProtKB-KW"/>
</dbReference>
<dbReference type="EMBL" id="NCVQ01000001">
    <property type="protein sequence ID" value="PWZ52054.1"/>
    <property type="molecule type" value="Genomic_DNA"/>
</dbReference>
<feature type="transmembrane region" description="Helical" evidence="10">
    <location>
        <begin position="523"/>
        <end position="543"/>
    </location>
</feature>
<feature type="transmembrane region" description="Helical" evidence="10">
    <location>
        <begin position="129"/>
        <end position="155"/>
    </location>
</feature>
<evidence type="ECO:0000259" key="12">
    <source>
        <dbReference type="Pfam" id="PF01699"/>
    </source>
</evidence>
<proteinExistence type="inferred from homology"/>
<keyword evidence="6" id="KW-0915">Sodium</keyword>
<dbReference type="GO" id="GO:0015297">
    <property type="term" value="F:antiporter activity"/>
    <property type="evidence" value="ECO:0007669"/>
    <property type="project" value="UniProtKB-KW"/>
</dbReference>
<accession>A0A317Y2Y0</accession>
<dbReference type="PANTHER" id="PTHR12266:SF32">
    <property type="entry name" value="SODIUM_CALCIUM EXCHANGER MEMBRANE REGION DOMAIN-CONTAINING PROTEIN"/>
    <property type="match status" value="1"/>
</dbReference>
<comment type="similarity">
    <text evidence="9">Belongs to the Ca(2+):cation antiporter (CaCA) (TC 2.A.19) family. Cation/calcium exchanger (CCX) subfamily.</text>
</comment>
<feature type="domain" description="Sodium/calcium exchanger membrane region" evidence="12">
    <location>
        <begin position="415"/>
        <end position="567"/>
    </location>
</feature>
<dbReference type="Proteomes" id="UP000251960">
    <property type="component" value="Chromosome 1"/>
</dbReference>
<dbReference type="InterPro" id="IPR051359">
    <property type="entry name" value="CaCA_antiporter"/>
</dbReference>
<keyword evidence="8" id="KW-0406">Ion transport</keyword>
<keyword evidence="3" id="KW-0050">Antiport</keyword>
<keyword evidence="8" id="KW-0739">Sodium transport</keyword>
<dbReference type="InterPro" id="IPR044880">
    <property type="entry name" value="NCX_ion-bd_dom_sf"/>
</dbReference>
<evidence type="ECO:0000256" key="2">
    <source>
        <dbReference type="ARBA" id="ARBA00022448"/>
    </source>
</evidence>
<evidence type="ECO:0000256" key="7">
    <source>
        <dbReference type="ARBA" id="ARBA00023136"/>
    </source>
</evidence>
<dbReference type="InterPro" id="IPR004837">
    <property type="entry name" value="NaCa_Exmemb"/>
</dbReference>
<name>A0A317Y2Y0_MAIZE</name>
<keyword evidence="7 10" id="KW-0472">Membrane</keyword>
<feature type="domain" description="Sodium/calcium exchanger membrane region" evidence="12">
    <location>
        <begin position="112"/>
        <end position="263"/>
    </location>
</feature>
<feature type="transmembrane region" description="Helical" evidence="10">
    <location>
        <begin position="480"/>
        <end position="503"/>
    </location>
</feature>
<feature type="transmembrane region" description="Helical" evidence="10">
    <location>
        <begin position="245"/>
        <end position="263"/>
    </location>
</feature>
<keyword evidence="4 10" id="KW-0812">Transmembrane</keyword>
<evidence type="ECO:0000256" key="5">
    <source>
        <dbReference type="ARBA" id="ARBA00022989"/>
    </source>
</evidence>
<dbReference type="GO" id="GO:0016020">
    <property type="term" value="C:membrane"/>
    <property type="evidence" value="ECO:0007669"/>
    <property type="project" value="UniProtKB-SubCell"/>
</dbReference>
<organism evidence="13">
    <name type="scientific">Zea mays</name>
    <name type="common">Maize</name>
    <dbReference type="NCBI Taxonomy" id="4577"/>
    <lineage>
        <taxon>Eukaryota</taxon>
        <taxon>Viridiplantae</taxon>
        <taxon>Streptophyta</taxon>
        <taxon>Embryophyta</taxon>
        <taxon>Tracheophyta</taxon>
        <taxon>Spermatophyta</taxon>
        <taxon>Magnoliopsida</taxon>
        <taxon>Liliopsida</taxon>
        <taxon>Poales</taxon>
        <taxon>Poaceae</taxon>
        <taxon>PACMAD clade</taxon>
        <taxon>Panicoideae</taxon>
        <taxon>Andropogonodae</taxon>
        <taxon>Andropogoneae</taxon>
        <taxon>Tripsacinae</taxon>
        <taxon>Zea</taxon>
    </lineage>
</organism>
<feature type="transmembrane region" description="Helical" evidence="10">
    <location>
        <begin position="220"/>
        <end position="239"/>
    </location>
</feature>
<gene>
    <name evidence="13" type="primary">CCX1_2</name>
    <name evidence="13" type="ORF">Zm00014a_037405</name>
</gene>
<evidence type="ECO:0000256" key="6">
    <source>
        <dbReference type="ARBA" id="ARBA00023053"/>
    </source>
</evidence>
<evidence type="ECO:0000256" key="3">
    <source>
        <dbReference type="ARBA" id="ARBA00022449"/>
    </source>
</evidence>
<sequence>MASLRQLHKCRRNAAATAAFLLTLLSVAVARDHHPGVGRTSEAELRAPAPAPAQAGRSCEAQLRALPDHAARCRYLSWASHPACAPRGYVHYLRLFYCAFGGAPWLGAAALALWLLLLFYLLGDTASQYFCAALQGLSAALRLPPAIAGVTLLSLGNGAPDVLSSVVAFAAADADAGDVGLSSVLGGALFVSTVVAGVVAIVASSSGTRGGPVEIERAGFVRDVCFLLVALCYLLAVLLTGSVTVWAAASFLSLYAAYVLLVWTSHCCAEDGTTKPAVDDVAAAGPDPDLAAPLLAEDPDEPPALPISSKHAEAAAPPRRGRSSLARRALHALQWPLYLPRRLTIPDIAAHRWSKRYAVASALLAPLLLAAISSPSSPAAALSGAVAGTVLAAAAARGTSSSSPPAGRCRRLPWLAGGFLMSVLWSYMLARELVALLVSIGLIAGVRASVLGATVLAWGNSLGDLVADVAMAMHGGRGGAQTAVSGCYAGPAFNTVVGLGLSLTLAAGARFPRPYAIPADASAYQAAGFLAAGLVWAIVVLPARGMRLDKVLGVGLLLIYLGFLGVRLGSLSLGAANGS</sequence>
<evidence type="ECO:0000256" key="1">
    <source>
        <dbReference type="ARBA" id="ARBA00004141"/>
    </source>
</evidence>
<feature type="signal peptide" evidence="11">
    <location>
        <begin position="1"/>
        <end position="30"/>
    </location>
</feature>
<feature type="transmembrane region" description="Helical" evidence="10">
    <location>
        <begin position="357"/>
        <end position="374"/>
    </location>
</feature>
<evidence type="ECO:0000256" key="11">
    <source>
        <dbReference type="SAM" id="SignalP"/>
    </source>
</evidence>
<feature type="chain" id="PRO_5016456617" evidence="11">
    <location>
        <begin position="31"/>
        <end position="579"/>
    </location>
</feature>
<dbReference type="Gene3D" id="1.20.1420.30">
    <property type="entry name" value="NCX, central ion-binding region"/>
    <property type="match status" value="2"/>
</dbReference>
<feature type="transmembrane region" description="Helical" evidence="10">
    <location>
        <begin position="102"/>
        <end position="122"/>
    </location>
</feature>
<feature type="transmembrane region" description="Helical" evidence="10">
    <location>
        <begin position="436"/>
        <end position="459"/>
    </location>
</feature>
<dbReference type="AlphaFoldDB" id="A0A317Y2Y0"/>
<dbReference type="Pfam" id="PF01699">
    <property type="entry name" value="Na_Ca_ex"/>
    <property type="match status" value="2"/>
</dbReference>
<dbReference type="PANTHER" id="PTHR12266">
    <property type="entry name" value="NA+/CA2+ K+ INDEPENDENT EXCHANGER"/>
    <property type="match status" value="1"/>
</dbReference>
<feature type="transmembrane region" description="Helical" evidence="10">
    <location>
        <begin position="184"/>
        <end position="208"/>
    </location>
</feature>
<evidence type="ECO:0000256" key="9">
    <source>
        <dbReference type="ARBA" id="ARBA00038187"/>
    </source>
</evidence>
<keyword evidence="2" id="KW-0813">Transport</keyword>